<reference evidence="1" key="1">
    <citation type="submission" date="2022-10" db="EMBL/GenBank/DDBJ databases">
        <title>Genome Sequence of Xylaria curta.</title>
        <authorList>
            <person name="Buettner E."/>
        </authorList>
    </citation>
    <scope>NUCLEOTIDE SEQUENCE</scope>
    <source>
        <strain evidence="1">Babe10</strain>
    </source>
</reference>
<dbReference type="Proteomes" id="UP001143856">
    <property type="component" value="Unassembled WGS sequence"/>
</dbReference>
<comment type="caution">
    <text evidence="1">The sequence shown here is derived from an EMBL/GenBank/DDBJ whole genome shotgun (WGS) entry which is preliminary data.</text>
</comment>
<proteinExistence type="predicted"/>
<dbReference type="EMBL" id="JAPDGR010003754">
    <property type="protein sequence ID" value="KAJ2970184.1"/>
    <property type="molecule type" value="Genomic_DNA"/>
</dbReference>
<accession>A0ACC1MTN2</accession>
<evidence type="ECO:0000313" key="1">
    <source>
        <dbReference type="EMBL" id="KAJ2970184.1"/>
    </source>
</evidence>
<protein>
    <submittedName>
        <fullName evidence="1">Uncharacterized protein</fullName>
    </submittedName>
</protein>
<name>A0ACC1MTN2_9PEZI</name>
<keyword evidence="2" id="KW-1185">Reference proteome</keyword>
<evidence type="ECO:0000313" key="2">
    <source>
        <dbReference type="Proteomes" id="UP001143856"/>
    </source>
</evidence>
<sequence>MAVPDAPPQNRDQIGPRGGGYSGDFRGRGRGRGRDRDIDFRDRRDAAYRDDRSRERERPDWRDRDRDSFRGRRPSPRPRSPLGRDLRDFRDTRDSRDGPLGVDADRARRGSRDGPLSAGSSSSDPPFAHSSYRGDSSYRGGYGRGRGRGRGADWDRGRGRQFYDDRDRYGSSFRSRSQEGRFRDRDDRERENRYLDPDLRPRDPRDDRDARDREARLKPERTSHEPPTSTKDVSPPPVAPAAPSFGSVPNRTALASDPGSVTGKAPPTGPRALKEDRPVSVSANPTVDARGPPTGPSKPSFMERSPPIPSGPRSQRPGPSSKQWINPNLKRGMPESPKLSRSSSFVQTRPGGARPDSAQPEQLSDSHPRPGSSDAKADPQVVRDLPMVDPGEVSKFGARPQSADSSTDREKRKDESSSAQLDAEAAGEAGDVRPIEKVTTNAAEKIAPVVNRQPTLRVPVLRVTLPEKQSKQLILDQSSESDEEEFGDIIESEMIKVDEELKRLEAAENSVPMDPIIRYSSILLEAVNRVATEPEGLEDMVGPIPETSTILEEAPTKPDPNVEEHNDIDDIPPHKDIQQPTKEDAPPPLVVKDLPNPPNETSENPPVSIEQEADVSVAHGLPVSDQKLETDGGDVTMEDATTGNSESQVKPSSALAAPALQALPILPSFEEAQIDSRDASKRESSTPSPPEDEDETDIEDVDLQSIEIVREHMQTPPLDGLPFYGGKPWDKDKAFIKSINALHSDLDAFILQRMKDEARSQHLLETHLKKTYDGNYDNYIRFTMSDDPVAVKSREKFSCVLGTNDSNQKPAPNLEPRPEHTRRSRYASERDLERVLEESRKIEVDKRERQLQAERERYRTEKEAVIPRQYQTNTEKENEFYSSTTGFVQPEKIVATWEVLPPIDNFAEDEYGKFEKAYLEFPKQWGRGRPGQNAIERIGVRTWKWRQ</sequence>
<organism evidence="1 2">
    <name type="scientific">Xylaria curta</name>
    <dbReference type="NCBI Taxonomy" id="42375"/>
    <lineage>
        <taxon>Eukaryota</taxon>
        <taxon>Fungi</taxon>
        <taxon>Dikarya</taxon>
        <taxon>Ascomycota</taxon>
        <taxon>Pezizomycotina</taxon>
        <taxon>Sordariomycetes</taxon>
        <taxon>Xylariomycetidae</taxon>
        <taxon>Xylariales</taxon>
        <taxon>Xylariaceae</taxon>
        <taxon>Xylaria</taxon>
    </lineage>
</organism>
<gene>
    <name evidence="1" type="ORF">NUW58_g9773</name>
</gene>